<comment type="caution">
    <text evidence="2">The sequence shown here is derived from an EMBL/GenBank/DDBJ whole genome shotgun (WGS) entry which is preliminary data.</text>
</comment>
<accession>A0A645AGC0</accession>
<feature type="coiled-coil region" evidence="1">
    <location>
        <begin position="1"/>
        <end position="35"/>
    </location>
</feature>
<name>A0A645AGC0_9ZZZZ</name>
<proteinExistence type="predicted"/>
<evidence type="ECO:0000313" key="2">
    <source>
        <dbReference type="EMBL" id="MPM51331.1"/>
    </source>
</evidence>
<organism evidence="2">
    <name type="scientific">bioreactor metagenome</name>
    <dbReference type="NCBI Taxonomy" id="1076179"/>
    <lineage>
        <taxon>unclassified sequences</taxon>
        <taxon>metagenomes</taxon>
        <taxon>ecological metagenomes</taxon>
    </lineage>
</organism>
<evidence type="ECO:0000256" key="1">
    <source>
        <dbReference type="SAM" id="Coils"/>
    </source>
</evidence>
<dbReference type="AlphaFoldDB" id="A0A645AGC0"/>
<feature type="coiled-coil region" evidence="1">
    <location>
        <begin position="66"/>
        <end position="142"/>
    </location>
</feature>
<gene>
    <name evidence="2" type="ORF">SDC9_98079</name>
</gene>
<keyword evidence="1" id="KW-0175">Coiled coil</keyword>
<dbReference type="EMBL" id="VSSQ01013365">
    <property type="protein sequence ID" value="MPM51331.1"/>
    <property type="molecule type" value="Genomic_DNA"/>
</dbReference>
<sequence length="287" mass="32846">MEELEVQLVELEEEADRLGAVLDKEEADVERLKNMGFSRFLAGVTGNYYDRLDKEEQEAVEAALAYRHALDRVDDVKYQIERYQREEAECKASEAEYRKRFAEKQKEVAQLPGKAAESLRLLQEQMEISRRNQREIEEAQAAGATAREALQSVSESLNSAAGWGVFDMVGGGLFATLIKHSHIDEAKRQINRVESELRRFQTELLDIRISGPSEIHIDGFSKFADFFFDGFFMDFFMQAKINTARENVSAVIAQVDTVMSRLEQMLQLESNAQQQMQTKIEETLLTL</sequence>
<reference evidence="2" key="1">
    <citation type="submission" date="2019-08" db="EMBL/GenBank/DDBJ databases">
        <authorList>
            <person name="Kucharzyk K."/>
            <person name="Murdoch R.W."/>
            <person name="Higgins S."/>
            <person name="Loffler F."/>
        </authorList>
    </citation>
    <scope>NUCLEOTIDE SEQUENCE</scope>
</reference>
<protein>
    <submittedName>
        <fullName evidence="2">Uncharacterized protein</fullName>
    </submittedName>
</protein>